<organism evidence="2 3">
    <name type="scientific">Choanephora cucurbitarum</name>
    <dbReference type="NCBI Taxonomy" id="101091"/>
    <lineage>
        <taxon>Eukaryota</taxon>
        <taxon>Fungi</taxon>
        <taxon>Fungi incertae sedis</taxon>
        <taxon>Mucoromycota</taxon>
        <taxon>Mucoromycotina</taxon>
        <taxon>Mucoromycetes</taxon>
        <taxon>Mucorales</taxon>
        <taxon>Mucorineae</taxon>
        <taxon>Choanephoraceae</taxon>
        <taxon>Choanephoroideae</taxon>
        <taxon>Choanephora</taxon>
    </lineage>
</organism>
<keyword evidence="3" id="KW-1185">Reference proteome</keyword>
<evidence type="ECO:0008006" key="4">
    <source>
        <dbReference type="Google" id="ProtNLM"/>
    </source>
</evidence>
<dbReference type="AlphaFoldDB" id="A0A1C7NJE4"/>
<feature type="compositionally biased region" description="Polar residues" evidence="1">
    <location>
        <begin position="1"/>
        <end position="19"/>
    </location>
</feature>
<feature type="region of interest" description="Disordered" evidence="1">
    <location>
        <begin position="48"/>
        <end position="78"/>
    </location>
</feature>
<evidence type="ECO:0000313" key="3">
    <source>
        <dbReference type="Proteomes" id="UP000093000"/>
    </source>
</evidence>
<comment type="caution">
    <text evidence="2">The sequence shown here is derived from an EMBL/GenBank/DDBJ whole genome shotgun (WGS) entry which is preliminary data.</text>
</comment>
<evidence type="ECO:0000313" key="2">
    <source>
        <dbReference type="EMBL" id="OBZ89195.1"/>
    </source>
</evidence>
<reference evidence="2 3" key="1">
    <citation type="submission" date="2016-03" db="EMBL/GenBank/DDBJ databases">
        <title>Choanephora cucurbitarum.</title>
        <authorList>
            <person name="Min B."/>
            <person name="Park H."/>
            <person name="Park J.-H."/>
            <person name="Shin H.-D."/>
            <person name="Choi I.-G."/>
        </authorList>
    </citation>
    <scope>NUCLEOTIDE SEQUENCE [LARGE SCALE GENOMIC DNA]</scope>
    <source>
        <strain evidence="2 3">KUS-F28377</strain>
    </source>
</reference>
<dbReference type="OrthoDB" id="2273813at2759"/>
<protein>
    <recommendedName>
        <fullName evidence="4">SMP domain-containing protein</fullName>
    </recommendedName>
</protein>
<accession>A0A1C7NJE4</accession>
<name>A0A1C7NJE4_9FUNG</name>
<dbReference type="Proteomes" id="UP000093000">
    <property type="component" value="Unassembled WGS sequence"/>
</dbReference>
<feature type="compositionally biased region" description="Basic and acidic residues" evidence="1">
    <location>
        <begin position="62"/>
        <end position="78"/>
    </location>
</feature>
<proteinExistence type="predicted"/>
<sequence>MSNTPITKKDASNIQSMASQEGYDTGKGSTTAAAQSFGDKNYNAAKEATSKGFSTTSNYDEDTTKPDTPMKKKDDRNM</sequence>
<dbReference type="EMBL" id="LUGH01000108">
    <property type="protein sequence ID" value="OBZ89195.1"/>
    <property type="molecule type" value="Genomic_DNA"/>
</dbReference>
<feature type="region of interest" description="Disordered" evidence="1">
    <location>
        <begin position="1"/>
        <end position="34"/>
    </location>
</feature>
<gene>
    <name evidence="2" type="ORF">A0J61_02754</name>
</gene>
<evidence type="ECO:0000256" key="1">
    <source>
        <dbReference type="SAM" id="MobiDB-lite"/>
    </source>
</evidence>
<dbReference type="InParanoid" id="A0A1C7NJE4"/>